<feature type="compositionally biased region" description="Basic and acidic residues" evidence="1">
    <location>
        <begin position="1078"/>
        <end position="1093"/>
    </location>
</feature>
<keyword evidence="3" id="KW-1185">Reference proteome</keyword>
<feature type="region of interest" description="Disordered" evidence="1">
    <location>
        <begin position="913"/>
        <end position="982"/>
    </location>
</feature>
<proteinExistence type="predicted"/>
<feature type="compositionally biased region" description="Polar residues" evidence="1">
    <location>
        <begin position="718"/>
        <end position="734"/>
    </location>
</feature>
<dbReference type="AlphaFoldDB" id="A0A2C6LDK0"/>
<feature type="compositionally biased region" description="Low complexity" evidence="1">
    <location>
        <begin position="1068"/>
        <end position="1077"/>
    </location>
</feature>
<feature type="region of interest" description="Disordered" evidence="1">
    <location>
        <begin position="785"/>
        <end position="811"/>
    </location>
</feature>
<feature type="compositionally biased region" description="Basic and acidic residues" evidence="1">
    <location>
        <begin position="404"/>
        <end position="415"/>
    </location>
</feature>
<feature type="region of interest" description="Disordered" evidence="1">
    <location>
        <begin position="1"/>
        <end position="241"/>
    </location>
</feature>
<protein>
    <submittedName>
        <fullName evidence="2">Uncharacterized protein</fullName>
    </submittedName>
</protein>
<feature type="compositionally biased region" description="Basic and acidic residues" evidence="1">
    <location>
        <begin position="135"/>
        <end position="144"/>
    </location>
</feature>
<dbReference type="EMBL" id="MIGC01000360">
    <property type="protein sequence ID" value="PHJ25228.1"/>
    <property type="molecule type" value="Genomic_DNA"/>
</dbReference>
<feature type="region of interest" description="Disordered" evidence="1">
    <location>
        <begin position="436"/>
        <end position="456"/>
    </location>
</feature>
<organism evidence="2 3">
    <name type="scientific">Cystoisospora suis</name>
    <dbReference type="NCBI Taxonomy" id="483139"/>
    <lineage>
        <taxon>Eukaryota</taxon>
        <taxon>Sar</taxon>
        <taxon>Alveolata</taxon>
        <taxon>Apicomplexa</taxon>
        <taxon>Conoidasida</taxon>
        <taxon>Coccidia</taxon>
        <taxon>Eucoccidiorida</taxon>
        <taxon>Eimeriorina</taxon>
        <taxon>Sarcocystidae</taxon>
        <taxon>Cystoisospora</taxon>
    </lineage>
</organism>
<gene>
    <name evidence="2" type="ORF">CSUI_000912</name>
</gene>
<evidence type="ECO:0000313" key="2">
    <source>
        <dbReference type="EMBL" id="PHJ25228.1"/>
    </source>
</evidence>
<evidence type="ECO:0000313" key="3">
    <source>
        <dbReference type="Proteomes" id="UP000221165"/>
    </source>
</evidence>
<feature type="compositionally biased region" description="Basic and acidic residues" evidence="1">
    <location>
        <begin position="7"/>
        <end position="24"/>
    </location>
</feature>
<dbReference type="VEuPathDB" id="ToxoDB:CSUI_000912"/>
<accession>A0A2C6LDK0</accession>
<name>A0A2C6LDK0_9APIC</name>
<dbReference type="OrthoDB" id="333759at2759"/>
<feature type="compositionally biased region" description="Low complexity" evidence="1">
    <location>
        <begin position="363"/>
        <end position="373"/>
    </location>
</feature>
<sequence>MVPPSDMRLERERKGENESRERRNLLSHHPCAGKGGEGERRLTSNSGSMPGGIFHQDRVNEKGEEVDRMAGGRAKGRRVAEDSTDENQQRQKEAAACVKKEENEGDRKQPPREAILEGGRKKPLGMIEEAEEEEKTNKNDDAVKKQAGGGENEKKKSYPRRKEHLSSCSLSSSSSKENEDRHHGGRSKGDQAVPRRPPPPAPSKCHTSSRRERSSVKTTTSDEEESEEEDEEEERERTSKLPVTADYTLISRGLVDLSHVQLEASRDPEEIPPPNVGDWVESKAAHQDAQIFRAKVVERRRCPVNLWIFRLRSPDMTSTYIEPLKHVRKDNVWSLAREMDLAGGRKARRSASFNYLRRGGGSHVSHSASSARSSGGGGLSRGNGRSSESLSPRATNDRSAFQQKSEEVEHSFSSVREDSSSAAGFLVSQVCKTEVATSSEDKLSRQSDVTSPSSSFTFNEEKIAITIKPSDETQASYSPGLHPSLPSSSFSASFSLPYPDDHSTSRLSLPPGDFGFTPPPPPATFVPGDSPSDEGKVYLRGCPTAEKISEGQQRSSSPGLSDSAGKVVAPLMYVHPHSRRRDLILRQQHKRASVGNAATMTGLQTRDTHSMLFTPTAPDDEDKENRSNNTPPYFPGGTFPLLPGKNQQKGDTEDVGRNMGLSGKVHHRRLSDPSALSTTGRPSSGGMYSAGPPGDQSQPYNQGHAWISRRIPSDPTPHHSSTTLDRGAAQNTDFVTAGDGDQSHVSPRNHRHLSPFSLDSGRGLTDTSPLIESLQCERDTECATAKSKFQVRSVSDGPSEFPPPTAHPRRSLPAYHHLEKIFSRSKLPTPPPSPFFMFPRLSAASGLPPLNSQERSGATCSQGESTTERFFVGKTSEVICGQRRAVSYRKSDGAVMGMRSNDSLVRREGPRFPLCSETRSTRPQGILDRDPSCNVSTLKPAGSRTTPAVSFGGNAATPGPVCGSHKRRSSGSASARDEGPVDMQGEANISIGWSSSAGGEKPLVASKRLHRQSDGVECTLGDRAFHSSECPAAGSRDIGTVFGGNTMGGNWTVSSDEVPPTLLGRFPVSSVSSQYSSKTEDRAKDTCKSRDLSESGDPFSEGLAECV</sequence>
<feature type="region of interest" description="Disordered" evidence="1">
    <location>
        <begin position="590"/>
        <end position="761"/>
    </location>
</feature>
<dbReference type="RefSeq" id="XP_067926900.1">
    <property type="nucleotide sequence ID" value="XM_068061119.1"/>
</dbReference>
<evidence type="ECO:0000256" key="1">
    <source>
        <dbReference type="SAM" id="MobiDB-lite"/>
    </source>
</evidence>
<feature type="region of interest" description="Disordered" evidence="1">
    <location>
        <begin position="1066"/>
        <end position="1107"/>
    </location>
</feature>
<comment type="caution">
    <text evidence="2">The sequence shown here is derived from an EMBL/GenBank/DDBJ whole genome shotgun (WGS) entry which is preliminary data.</text>
</comment>
<dbReference type="Proteomes" id="UP000221165">
    <property type="component" value="Unassembled WGS sequence"/>
</dbReference>
<reference evidence="2 3" key="1">
    <citation type="journal article" date="2017" name="Int. J. Parasitol.">
        <title>The genome of the protozoan parasite Cystoisospora suis and a reverse vaccinology approach to identify vaccine candidates.</title>
        <authorList>
            <person name="Palmieri N."/>
            <person name="Shrestha A."/>
            <person name="Ruttkowski B."/>
            <person name="Beck T."/>
            <person name="Vogl C."/>
            <person name="Tomley F."/>
            <person name="Blake D.P."/>
            <person name="Joachim A."/>
        </authorList>
    </citation>
    <scope>NUCLEOTIDE SEQUENCE [LARGE SCALE GENOMIC DNA]</scope>
    <source>
        <strain evidence="2 3">Wien I</strain>
    </source>
</reference>
<feature type="compositionally biased region" description="Polar residues" evidence="1">
    <location>
        <begin position="446"/>
        <end position="456"/>
    </location>
</feature>
<feature type="compositionally biased region" description="Basic and acidic residues" evidence="1">
    <location>
        <begin position="87"/>
        <end position="120"/>
    </location>
</feature>
<feature type="compositionally biased region" description="Polar residues" evidence="1">
    <location>
        <begin position="933"/>
        <end position="948"/>
    </location>
</feature>
<feature type="compositionally biased region" description="Low complexity" evidence="1">
    <location>
        <begin position="166"/>
        <end position="175"/>
    </location>
</feature>
<feature type="compositionally biased region" description="Low complexity" evidence="1">
    <location>
        <begin position="382"/>
        <end position="391"/>
    </location>
</feature>
<feature type="compositionally biased region" description="Polar residues" evidence="1">
    <location>
        <begin position="392"/>
        <end position="403"/>
    </location>
</feature>
<dbReference type="GeneID" id="94424330"/>
<feature type="compositionally biased region" description="Basic and acidic residues" evidence="1">
    <location>
        <begin position="55"/>
        <end position="70"/>
    </location>
</feature>
<feature type="compositionally biased region" description="Polar residues" evidence="1">
    <location>
        <begin position="596"/>
        <end position="605"/>
    </location>
</feature>
<feature type="compositionally biased region" description="Acidic residues" evidence="1">
    <location>
        <begin position="221"/>
        <end position="234"/>
    </location>
</feature>
<feature type="region of interest" description="Disordered" evidence="1">
    <location>
        <begin position="358"/>
        <end position="415"/>
    </location>
</feature>